<evidence type="ECO:0000259" key="2">
    <source>
        <dbReference type="PROSITE" id="PS50132"/>
    </source>
</evidence>
<evidence type="ECO:0000313" key="4">
    <source>
        <dbReference type="Proteomes" id="UP000193498"/>
    </source>
</evidence>
<dbReference type="CDD" id="cd07440">
    <property type="entry name" value="RGS"/>
    <property type="match status" value="1"/>
</dbReference>
<evidence type="ECO:0000313" key="3">
    <source>
        <dbReference type="EMBL" id="ORX91483.1"/>
    </source>
</evidence>
<feature type="transmembrane region" description="Helical" evidence="1">
    <location>
        <begin position="47"/>
        <end position="68"/>
    </location>
</feature>
<dbReference type="OrthoDB" id="196547at2759"/>
<dbReference type="SMART" id="SM00315">
    <property type="entry name" value="RGS"/>
    <property type="match status" value="1"/>
</dbReference>
<dbReference type="InParanoid" id="A0A1Y1Y0D9"/>
<organism evidence="3 4">
    <name type="scientific">Basidiobolus meristosporus CBS 931.73</name>
    <dbReference type="NCBI Taxonomy" id="1314790"/>
    <lineage>
        <taxon>Eukaryota</taxon>
        <taxon>Fungi</taxon>
        <taxon>Fungi incertae sedis</taxon>
        <taxon>Zoopagomycota</taxon>
        <taxon>Entomophthoromycotina</taxon>
        <taxon>Basidiobolomycetes</taxon>
        <taxon>Basidiobolales</taxon>
        <taxon>Basidiobolaceae</taxon>
        <taxon>Basidiobolus</taxon>
    </lineage>
</organism>
<dbReference type="PANTHER" id="PTHR10845">
    <property type="entry name" value="REGULATOR OF G PROTEIN SIGNALING"/>
    <property type="match status" value="1"/>
</dbReference>
<dbReference type="STRING" id="1314790.A0A1Y1Y0D9"/>
<dbReference type="Gene3D" id="1.10.167.10">
    <property type="entry name" value="Regulator of G-protein Signalling 4, domain 2"/>
    <property type="match status" value="1"/>
</dbReference>
<dbReference type="Proteomes" id="UP000193498">
    <property type="component" value="Unassembled WGS sequence"/>
</dbReference>
<keyword evidence="1" id="KW-0812">Transmembrane</keyword>
<keyword evidence="1" id="KW-1133">Transmembrane helix</keyword>
<feature type="transmembrane region" description="Helical" evidence="1">
    <location>
        <begin position="12"/>
        <end position="35"/>
    </location>
</feature>
<dbReference type="PROSITE" id="PS50132">
    <property type="entry name" value="RGS"/>
    <property type="match status" value="1"/>
</dbReference>
<sequence length="210" mass="24819">MWYLRSVNDAFHIRFGLSVVEIVEVISLIGLILRSTLSYIKVHWEAYAIYCVVRVVLIHIAVVVFPLWRRPRSPQATEKFLPVYDLTSLLSIMEDPIQYEDFKRFSLRIFAVENTLFYRRCMDLKANSQMPVIVNKKEVVRIYDMFIRPNSDMEVNITEDVQAEVTLALQRPLSEGYPIDMFDRAMEQVLDIMYHDIFPRYLAHKNHLNV</sequence>
<dbReference type="PRINTS" id="PR01301">
    <property type="entry name" value="RGSPROTEIN"/>
</dbReference>
<accession>A0A1Y1Y0D9</accession>
<dbReference type="PANTHER" id="PTHR10845:SF192">
    <property type="entry name" value="DOUBLE HIT, ISOFORM B"/>
    <property type="match status" value="1"/>
</dbReference>
<name>A0A1Y1Y0D9_9FUNG</name>
<gene>
    <name evidence="3" type="ORF">K493DRAFT_317233</name>
</gene>
<keyword evidence="1" id="KW-0472">Membrane</keyword>
<dbReference type="InterPro" id="IPR036305">
    <property type="entry name" value="RGS_sf"/>
</dbReference>
<feature type="domain" description="RGS" evidence="2">
    <location>
        <begin position="88"/>
        <end position="202"/>
    </location>
</feature>
<dbReference type="InterPro" id="IPR016137">
    <property type="entry name" value="RGS"/>
</dbReference>
<dbReference type="InterPro" id="IPR044926">
    <property type="entry name" value="RGS_subdomain_2"/>
</dbReference>
<evidence type="ECO:0000256" key="1">
    <source>
        <dbReference type="SAM" id="Phobius"/>
    </source>
</evidence>
<keyword evidence="4" id="KW-1185">Reference proteome</keyword>
<dbReference type="AlphaFoldDB" id="A0A1Y1Y0D9"/>
<dbReference type="Pfam" id="PF00615">
    <property type="entry name" value="RGS"/>
    <property type="match status" value="1"/>
</dbReference>
<dbReference type="EMBL" id="MCFE01000319">
    <property type="protein sequence ID" value="ORX91483.1"/>
    <property type="molecule type" value="Genomic_DNA"/>
</dbReference>
<protein>
    <recommendedName>
        <fullName evidence="2">RGS domain-containing protein</fullName>
    </recommendedName>
</protein>
<proteinExistence type="predicted"/>
<reference evidence="3 4" key="1">
    <citation type="submission" date="2016-07" db="EMBL/GenBank/DDBJ databases">
        <title>Pervasive Adenine N6-methylation of Active Genes in Fungi.</title>
        <authorList>
            <consortium name="DOE Joint Genome Institute"/>
            <person name="Mondo S.J."/>
            <person name="Dannebaum R.O."/>
            <person name="Kuo R.C."/>
            <person name="Labutti K."/>
            <person name="Haridas S."/>
            <person name="Kuo A."/>
            <person name="Salamov A."/>
            <person name="Ahrendt S.R."/>
            <person name="Lipzen A."/>
            <person name="Sullivan W."/>
            <person name="Andreopoulos W.B."/>
            <person name="Clum A."/>
            <person name="Lindquist E."/>
            <person name="Daum C."/>
            <person name="Ramamoorthy G.K."/>
            <person name="Gryganskyi A."/>
            <person name="Culley D."/>
            <person name="Magnuson J.K."/>
            <person name="James T.Y."/>
            <person name="O'Malley M.A."/>
            <person name="Stajich J.E."/>
            <person name="Spatafora J.W."/>
            <person name="Visel A."/>
            <person name="Grigoriev I.V."/>
        </authorList>
    </citation>
    <scope>NUCLEOTIDE SEQUENCE [LARGE SCALE GENOMIC DNA]</scope>
    <source>
        <strain evidence="3 4">CBS 931.73</strain>
    </source>
</reference>
<dbReference type="SUPFAM" id="SSF48097">
    <property type="entry name" value="Regulator of G-protein signaling, RGS"/>
    <property type="match status" value="1"/>
</dbReference>
<comment type="caution">
    <text evidence="3">The sequence shown here is derived from an EMBL/GenBank/DDBJ whole genome shotgun (WGS) entry which is preliminary data.</text>
</comment>